<reference evidence="3 4" key="1">
    <citation type="submission" date="2014-09" db="EMBL/GenBank/DDBJ databases">
        <authorList>
            <person name="Chan K.-G."/>
        </authorList>
    </citation>
    <scope>NUCLEOTIDE SEQUENCE [LARGE SCALE GENOMIC DNA]</scope>
    <source>
        <strain evidence="3 4">M006</strain>
    </source>
</reference>
<dbReference type="EMBL" id="CP009458">
    <property type="protein sequence ID" value="AIR61441.1"/>
    <property type="molecule type" value="Genomic_DNA"/>
</dbReference>
<evidence type="ECO:0000256" key="2">
    <source>
        <dbReference type="SAM" id="Phobius"/>
    </source>
</evidence>
<feature type="transmembrane region" description="Helical" evidence="2">
    <location>
        <begin position="12"/>
        <end position="33"/>
    </location>
</feature>
<organism evidence="3 4">
    <name type="scientific">Cedecea neteri</name>
    <dbReference type="NCBI Taxonomy" id="158822"/>
    <lineage>
        <taxon>Bacteria</taxon>
        <taxon>Pseudomonadati</taxon>
        <taxon>Pseudomonadota</taxon>
        <taxon>Gammaproteobacteria</taxon>
        <taxon>Enterobacterales</taxon>
        <taxon>Enterobacteriaceae</taxon>
        <taxon>Cedecea</taxon>
    </lineage>
</organism>
<protein>
    <recommendedName>
        <fullName evidence="5">DUF1418 domain-containing protein</fullName>
    </recommendedName>
</protein>
<gene>
    <name evidence="3" type="ORF">LH23_12475</name>
</gene>
<dbReference type="KEGG" id="cem:LH23_12475"/>
<feature type="compositionally biased region" description="Basic and acidic residues" evidence="1">
    <location>
        <begin position="81"/>
        <end position="99"/>
    </location>
</feature>
<keyword evidence="2" id="KW-0812">Transmembrane</keyword>
<evidence type="ECO:0000313" key="4">
    <source>
        <dbReference type="Proteomes" id="UP000029516"/>
    </source>
</evidence>
<evidence type="ECO:0000313" key="3">
    <source>
        <dbReference type="EMBL" id="AIR61441.1"/>
    </source>
</evidence>
<dbReference type="Pfam" id="PF07214">
    <property type="entry name" value="DUF1418"/>
    <property type="match status" value="1"/>
</dbReference>
<feature type="transmembrane region" description="Helical" evidence="2">
    <location>
        <begin position="39"/>
        <end position="65"/>
    </location>
</feature>
<dbReference type="InterPro" id="IPR010815">
    <property type="entry name" value="DUF1418"/>
</dbReference>
<proteinExistence type="predicted"/>
<dbReference type="AlphaFoldDB" id="A0AAN0S4T8"/>
<dbReference type="RefSeq" id="WP_039291432.1">
    <property type="nucleotide sequence ID" value="NZ_CP009458.1"/>
</dbReference>
<evidence type="ECO:0008006" key="5">
    <source>
        <dbReference type="Google" id="ProtNLM"/>
    </source>
</evidence>
<sequence>MRAVGSLPKSVVVLEAVGIGFLALAFLSLQGYLTLPASVATATAAIVMVFIGLGLMLPAAIIMTWNIAKRLAPQLTQPDSASKHSDLKKPKENRDDADH</sequence>
<evidence type="ECO:0000256" key="1">
    <source>
        <dbReference type="SAM" id="MobiDB-lite"/>
    </source>
</evidence>
<name>A0AAN0S4T8_9ENTR</name>
<keyword evidence="2" id="KW-1133">Transmembrane helix</keyword>
<accession>A0AAN0S4T8</accession>
<keyword evidence="2" id="KW-0472">Membrane</keyword>
<feature type="region of interest" description="Disordered" evidence="1">
    <location>
        <begin position="76"/>
        <end position="99"/>
    </location>
</feature>
<dbReference type="Proteomes" id="UP000029516">
    <property type="component" value="Chromosome"/>
</dbReference>